<accession>A0AAD7Q0E3</accession>
<dbReference type="GO" id="GO:0043161">
    <property type="term" value="P:proteasome-mediated ubiquitin-dependent protein catabolic process"/>
    <property type="evidence" value="ECO:0007669"/>
    <property type="project" value="TreeGrafter"/>
</dbReference>
<dbReference type="KEGG" id="qsa:O6P43_010334"/>
<dbReference type="InterPro" id="IPR000569">
    <property type="entry name" value="HECT_dom"/>
</dbReference>
<dbReference type="GO" id="GO:0000209">
    <property type="term" value="P:protein polyubiquitination"/>
    <property type="evidence" value="ECO:0007669"/>
    <property type="project" value="TreeGrafter"/>
</dbReference>
<keyword evidence="7" id="KW-1185">Reference proteome</keyword>
<evidence type="ECO:0000256" key="3">
    <source>
        <dbReference type="PROSITE-ProRule" id="PRU00104"/>
    </source>
</evidence>
<protein>
    <submittedName>
        <fullName evidence="6">E3 ubiquitin-protein ligase</fullName>
    </submittedName>
</protein>
<gene>
    <name evidence="6" type="ORF">O6P43_010334</name>
</gene>
<dbReference type="InterPro" id="IPR045322">
    <property type="entry name" value="HECTD1/TRIP12-like"/>
</dbReference>
<evidence type="ECO:0000256" key="2">
    <source>
        <dbReference type="ARBA" id="ARBA00022786"/>
    </source>
</evidence>
<dbReference type="InterPro" id="IPR035983">
    <property type="entry name" value="Hect_E3_ubiquitin_ligase"/>
</dbReference>
<feature type="domain" description="HECT" evidence="5">
    <location>
        <begin position="216"/>
        <end position="269"/>
    </location>
</feature>
<proteinExistence type="predicted"/>
<keyword evidence="1" id="KW-0808">Transferase</keyword>
<evidence type="ECO:0000313" key="7">
    <source>
        <dbReference type="Proteomes" id="UP001163823"/>
    </source>
</evidence>
<evidence type="ECO:0000259" key="5">
    <source>
        <dbReference type="PROSITE" id="PS50237"/>
    </source>
</evidence>
<dbReference type="PANTHER" id="PTHR45670:SF10">
    <property type="entry name" value="E3 UBIQUITIN-PROTEIN LIGASE UPL4"/>
    <property type="match status" value="1"/>
</dbReference>
<comment type="caution">
    <text evidence="3">Lacks conserved residue(s) required for the propagation of feature annotation.</text>
</comment>
<dbReference type="GO" id="GO:0061630">
    <property type="term" value="F:ubiquitin protein ligase activity"/>
    <property type="evidence" value="ECO:0007669"/>
    <property type="project" value="InterPro"/>
</dbReference>
<keyword evidence="2 3" id="KW-0833">Ubl conjugation pathway</keyword>
<sequence length="321" mass="35874">MPIDFPQTQGEEPNLSKSTADQAVSVGETNSGETSKGTHFENSWSRSGHYTSLEGMNKFIFHLMSRERICAFAEGKIDNLDSLEIAVPSVPQNEFVSSKLTEKLEHQMRDPLVVSIGAFGQPQVQPHHLPYNNSGAITGRQANPSSLPRKKFLVFHNQMMDFHSLHKVVLEVEYNEEVGTGLGLTMEFYTLVSQEFQKSGLDTSDGIQFSEVIKKFFLLGQIIAKALHDGRVLDLHFLKAFYKLVLGQELSLYDILSFDPGLGTTIEDLCLDFTFPGYPDIVLSSEPDHLMVNMRNLEDYVSRIVDATIRVPELPGMPSTS</sequence>
<dbReference type="Proteomes" id="UP001163823">
    <property type="component" value="Chromosome 4"/>
</dbReference>
<reference evidence="6" key="1">
    <citation type="journal article" date="2023" name="Science">
        <title>Elucidation of the pathway for biosynthesis of saponin adjuvants from the soapbark tree.</title>
        <authorList>
            <person name="Reed J."/>
            <person name="Orme A."/>
            <person name="El-Demerdash A."/>
            <person name="Owen C."/>
            <person name="Martin L.B.B."/>
            <person name="Misra R.C."/>
            <person name="Kikuchi S."/>
            <person name="Rejzek M."/>
            <person name="Martin A.C."/>
            <person name="Harkess A."/>
            <person name="Leebens-Mack J."/>
            <person name="Louveau T."/>
            <person name="Stephenson M.J."/>
            <person name="Osbourn A."/>
        </authorList>
    </citation>
    <scope>NUCLEOTIDE SEQUENCE</scope>
    <source>
        <strain evidence="6">S10</strain>
    </source>
</reference>
<comment type="caution">
    <text evidence="6">The sequence shown here is derived from an EMBL/GenBank/DDBJ whole genome shotgun (WGS) entry which is preliminary data.</text>
</comment>
<evidence type="ECO:0000256" key="1">
    <source>
        <dbReference type="ARBA" id="ARBA00022679"/>
    </source>
</evidence>
<feature type="region of interest" description="Disordered" evidence="4">
    <location>
        <begin position="1"/>
        <end position="46"/>
    </location>
</feature>
<evidence type="ECO:0000256" key="4">
    <source>
        <dbReference type="SAM" id="MobiDB-lite"/>
    </source>
</evidence>
<dbReference type="Gene3D" id="3.90.1750.10">
    <property type="entry name" value="Hect, E3 ligase catalytic domains"/>
    <property type="match status" value="1"/>
</dbReference>
<evidence type="ECO:0000313" key="6">
    <source>
        <dbReference type="EMBL" id="KAJ7972448.1"/>
    </source>
</evidence>
<name>A0AAD7Q0E3_QUISA</name>
<dbReference type="AlphaFoldDB" id="A0AAD7Q0E3"/>
<dbReference type="EMBL" id="JARAOO010000004">
    <property type="protein sequence ID" value="KAJ7972448.1"/>
    <property type="molecule type" value="Genomic_DNA"/>
</dbReference>
<dbReference type="SUPFAM" id="SSF56204">
    <property type="entry name" value="Hect, E3 ligase catalytic domain"/>
    <property type="match status" value="1"/>
</dbReference>
<dbReference type="PANTHER" id="PTHR45670">
    <property type="entry name" value="E3 UBIQUITIN-PROTEIN LIGASE TRIP12"/>
    <property type="match status" value="1"/>
</dbReference>
<organism evidence="6 7">
    <name type="scientific">Quillaja saponaria</name>
    <name type="common">Soap bark tree</name>
    <dbReference type="NCBI Taxonomy" id="32244"/>
    <lineage>
        <taxon>Eukaryota</taxon>
        <taxon>Viridiplantae</taxon>
        <taxon>Streptophyta</taxon>
        <taxon>Embryophyta</taxon>
        <taxon>Tracheophyta</taxon>
        <taxon>Spermatophyta</taxon>
        <taxon>Magnoliopsida</taxon>
        <taxon>eudicotyledons</taxon>
        <taxon>Gunneridae</taxon>
        <taxon>Pentapetalae</taxon>
        <taxon>rosids</taxon>
        <taxon>fabids</taxon>
        <taxon>Fabales</taxon>
        <taxon>Quillajaceae</taxon>
        <taxon>Quillaja</taxon>
    </lineage>
</organism>
<dbReference type="Pfam" id="PF00632">
    <property type="entry name" value="HECT"/>
    <property type="match status" value="1"/>
</dbReference>
<dbReference type="PROSITE" id="PS50237">
    <property type="entry name" value="HECT"/>
    <property type="match status" value="1"/>
</dbReference>